<dbReference type="EMBL" id="CM042048">
    <property type="protein sequence ID" value="KAI3757685.1"/>
    <property type="molecule type" value="Genomic_DNA"/>
</dbReference>
<proteinExistence type="predicted"/>
<keyword evidence="2" id="KW-1185">Reference proteome</keyword>
<accession>A0ACB9EGA3</accession>
<evidence type="ECO:0000313" key="2">
    <source>
        <dbReference type="Proteomes" id="UP001055879"/>
    </source>
</evidence>
<reference evidence="1 2" key="2">
    <citation type="journal article" date="2022" name="Mol. Ecol. Resour.">
        <title>The genomes of chicory, endive, great burdock and yacon provide insights into Asteraceae paleo-polyploidization history and plant inulin production.</title>
        <authorList>
            <person name="Fan W."/>
            <person name="Wang S."/>
            <person name="Wang H."/>
            <person name="Wang A."/>
            <person name="Jiang F."/>
            <person name="Liu H."/>
            <person name="Zhao H."/>
            <person name="Xu D."/>
            <person name="Zhang Y."/>
        </authorList>
    </citation>
    <scope>NUCLEOTIDE SEQUENCE [LARGE SCALE GENOMIC DNA]</scope>
    <source>
        <strain evidence="2">cv. Niubang</strain>
    </source>
</reference>
<gene>
    <name evidence="1" type="ORF">L6452_05228</name>
</gene>
<comment type="caution">
    <text evidence="1">The sequence shown here is derived from an EMBL/GenBank/DDBJ whole genome shotgun (WGS) entry which is preliminary data.</text>
</comment>
<name>A0ACB9EGA3_ARCLA</name>
<protein>
    <submittedName>
        <fullName evidence="1">Uncharacterized protein</fullName>
    </submittedName>
</protein>
<evidence type="ECO:0000313" key="1">
    <source>
        <dbReference type="EMBL" id="KAI3757685.1"/>
    </source>
</evidence>
<dbReference type="Proteomes" id="UP001055879">
    <property type="component" value="Linkage Group LG02"/>
</dbReference>
<sequence>MDHGKVCVTGTSGFLASWLIKRLLLAGYHVIGTVRDPGVRERLHLVKDELTEGGSFDNAIMGCEGVFHTASPVIRGPPFDPRGEILKPAIDGTLNMLRSCKKNPSLRRVAFTSSSSTLRVRDDFDPNKVTIDESSWSSVEFCERLNIWYVLSKTMAEKAAWEFCNQNGINLVTILPSFVVGPSLLPTLCSTASDILGLLQGISTVIDNDELVSILSERYPTLPIPKRFEQHDRPYYKFDTTKLKSLGFKFKPIFWFEAKLKPGATSTTKV</sequence>
<reference evidence="2" key="1">
    <citation type="journal article" date="2022" name="Mol. Ecol. Resour.">
        <title>The genomes of chicory, endive, great burdock and yacon provide insights into Asteraceae palaeo-polyploidization history and plant inulin production.</title>
        <authorList>
            <person name="Fan W."/>
            <person name="Wang S."/>
            <person name="Wang H."/>
            <person name="Wang A."/>
            <person name="Jiang F."/>
            <person name="Liu H."/>
            <person name="Zhao H."/>
            <person name="Xu D."/>
            <person name="Zhang Y."/>
        </authorList>
    </citation>
    <scope>NUCLEOTIDE SEQUENCE [LARGE SCALE GENOMIC DNA]</scope>
    <source>
        <strain evidence="2">cv. Niubang</strain>
    </source>
</reference>
<organism evidence="1 2">
    <name type="scientific">Arctium lappa</name>
    <name type="common">Greater burdock</name>
    <name type="synonym">Lappa major</name>
    <dbReference type="NCBI Taxonomy" id="4217"/>
    <lineage>
        <taxon>Eukaryota</taxon>
        <taxon>Viridiplantae</taxon>
        <taxon>Streptophyta</taxon>
        <taxon>Embryophyta</taxon>
        <taxon>Tracheophyta</taxon>
        <taxon>Spermatophyta</taxon>
        <taxon>Magnoliopsida</taxon>
        <taxon>eudicotyledons</taxon>
        <taxon>Gunneridae</taxon>
        <taxon>Pentapetalae</taxon>
        <taxon>asterids</taxon>
        <taxon>campanulids</taxon>
        <taxon>Asterales</taxon>
        <taxon>Asteraceae</taxon>
        <taxon>Carduoideae</taxon>
        <taxon>Cardueae</taxon>
        <taxon>Arctiinae</taxon>
        <taxon>Arctium</taxon>
    </lineage>
</organism>